<dbReference type="PATRIC" id="fig|69.6.peg.158"/>
<evidence type="ECO:0000256" key="1">
    <source>
        <dbReference type="SAM" id="MobiDB-lite"/>
    </source>
</evidence>
<dbReference type="EMBL" id="CP013140">
    <property type="protein sequence ID" value="ALN55515.1"/>
    <property type="molecule type" value="Genomic_DNA"/>
</dbReference>
<reference evidence="2 3" key="1">
    <citation type="submission" date="2015-11" db="EMBL/GenBank/DDBJ databases">
        <title>Genome sequences of Lysobacter enzymogenes strain C3 and Lysobacter antibioticus ATCC 29479.</title>
        <authorList>
            <person name="Kobayashi D.Y."/>
        </authorList>
    </citation>
    <scope>NUCLEOTIDE SEQUENCE [LARGE SCALE GENOMIC DNA]</scope>
    <source>
        <strain evidence="2 3">C3</strain>
    </source>
</reference>
<name>A0A0S2DAD7_LYSEN</name>
<dbReference type="STRING" id="69.GLE_0156"/>
<accession>A0A0S2DAD7</accession>
<gene>
    <name evidence="2" type="ORF">GLE_0156</name>
</gene>
<feature type="region of interest" description="Disordered" evidence="1">
    <location>
        <begin position="1"/>
        <end position="45"/>
    </location>
</feature>
<dbReference type="Proteomes" id="UP000061569">
    <property type="component" value="Chromosome"/>
</dbReference>
<protein>
    <submittedName>
        <fullName evidence="2">Uncharacterized protein</fullName>
    </submittedName>
</protein>
<proteinExistence type="predicted"/>
<dbReference type="AlphaFoldDB" id="A0A0S2DAD7"/>
<dbReference type="KEGG" id="lez:GLE_0156"/>
<organism evidence="2 3">
    <name type="scientific">Lysobacter enzymogenes</name>
    <dbReference type="NCBI Taxonomy" id="69"/>
    <lineage>
        <taxon>Bacteria</taxon>
        <taxon>Pseudomonadati</taxon>
        <taxon>Pseudomonadota</taxon>
        <taxon>Gammaproteobacteria</taxon>
        <taxon>Lysobacterales</taxon>
        <taxon>Lysobacteraceae</taxon>
        <taxon>Lysobacter</taxon>
    </lineage>
</organism>
<evidence type="ECO:0000313" key="3">
    <source>
        <dbReference type="Proteomes" id="UP000061569"/>
    </source>
</evidence>
<feature type="compositionally biased region" description="Basic and acidic residues" evidence="1">
    <location>
        <begin position="14"/>
        <end position="32"/>
    </location>
</feature>
<evidence type="ECO:0000313" key="2">
    <source>
        <dbReference type="EMBL" id="ALN55515.1"/>
    </source>
</evidence>
<sequence length="60" mass="7006">MICSARPRAACEQARQHRDSLPRNAVRNERPRPACAPRRRRHHSPLVEKRRLSARLTTIV</sequence>